<dbReference type="eggNOG" id="ENOG502RJ1Q">
    <property type="taxonomic scope" value="Eukaryota"/>
</dbReference>
<evidence type="ECO:0008006" key="3">
    <source>
        <dbReference type="Google" id="ProtNLM"/>
    </source>
</evidence>
<dbReference type="Proteomes" id="UP000008181">
    <property type="component" value="Chromosome 3"/>
</dbReference>
<dbReference type="InterPro" id="IPR043128">
    <property type="entry name" value="Rev_trsase/Diguanyl_cyclase"/>
</dbReference>
<keyword evidence="2" id="KW-1185">Reference proteome</keyword>
<dbReference type="OrthoDB" id="5106181at2759"/>
<dbReference type="HOGENOM" id="CLU_174969_2_0_1"/>
<organism evidence="1 2">
    <name type="scientific">Thermothielavioides terrestris (strain ATCC 38088 / NRRL 8126)</name>
    <name type="common">Thielavia terrestris</name>
    <dbReference type="NCBI Taxonomy" id="578455"/>
    <lineage>
        <taxon>Eukaryota</taxon>
        <taxon>Fungi</taxon>
        <taxon>Dikarya</taxon>
        <taxon>Ascomycota</taxon>
        <taxon>Pezizomycotina</taxon>
        <taxon>Sordariomycetes</taxon>
        <taxon>Sordariomycetidae</taxon>
        <taxon>Sordariales</taxon>
        <taxon>Chaetomiaceae</taxon>
        <taxon>Thermothielavioides</taxon>
        <taxon>Thermothielavioides terrestris</taxon>
    </lineage>
</organism>
<dbReference type="KEGG" id="ttt:THITE_2049609"/>
<protein>
    <recommendedName>
        <fullName evidence="3">Reverse transcriptase domain-containing protein</fullName>
    </recommendedName>
</protein>
<reference evidence="1 2" key="1">
    <citation type="journal article" date="2011" name="Nat. Biotechnol.">
        <title>Comparative genomic analysis of the thermophilic biomass-degrading fungi Myceliophthora thermophila and Thielavia terrestris.</title>
        <authorList>
            <person name="Berka R.M."/>
            <person name="Grigoriev I.V."/>
            <person name="Otillar R."/>
            <person name="Salamov A."/>
            <person name="Grimwood J."/>
            <person name="Reid I."/>
            <person name="Ishmael N."/>
            <person name="John T."/>
            <person name="Darmond C."/>
            <person name="Moisan M.-C."/>
            <person name="Henrissat B."/>
            <person name="Coutinho P.M."/>
            <person name="Lombard V."/>
            <person name="Natvig D.O."/>
            <person name="Lindquist E."/>
            <person name="Schmutz J."/>
            <person name="Lucas S."/>
            <person name="Harris P."/>
            <person name="Powlowski J."/>
            <person name="Bellemare A."/>
            <person name="Taylor D."/>
            <person name="Butler G."/>
            <person name="de Vries R.P."/>
            <person name="Allijn I.E."/>
            <person name="van den Brink J."/>
            <person name="Ushinsky S."/>
            <person name="Storms R."/>
            <person name="Powell A.J."/>
            <person name="Paulsen I.T."/>
            <person name="Elbourne L.D.H."/>
            <person name="Baker S.E."/>
            <person name="Magnuson J."/>
            <person name="LaBoissiere S."/>
            <person name="Clutterbuck A.J."/>
            <person name="Martinez D."/>
            <person name="Wogulis M."/>
            <person name="de Leon A.L."/>
            <person name="Rey M.W."/>
            <person name="Tsang A."/>
        </authorList>
    </citation>
    <scope>NUCLEOTIDE SEQUENCE [LARGE SCALE GENOMIC DNA]</scope>
    <source>
        <strain evidence="2">ATCC 38088 / NRRL 8126</strain>
    </source>
</reference>
<dbReference type="AlphaFoldDB" id="G2R7L0"/>
<evidence type="ECO:0000313" key="1">
    <source>
        <dbReference type="EMBL" id="AEO67919.1"/>
    </source>
</evidence>
<dbReference type="GeneID" id="11518408"/>
<evidence type="ECO:0000313" key="2">
    <source>
        <dbReference type="Proteomes" id="UP000008181"/>
    </source>
</evidence>
<dbReference type="RefSeq" id="XP_003654255.1">
    <property type="nucleotide sequence ID" value="XM_003654207.1"/>
</dbReference>
<dbReference type="Gene3D" id="3.30.70.270">
    <property type="match status" value="1"/>
</dbReference>
<name>G2R7L0_THETT</name>
<dbReference type="EMBL" id="CP003011">
    <property type="protein sequence ID" value="AEO67919.1"/>
    <property type="molecule type" value="Genomic_DNA"/>
</dbReference>
<sequence length="64" mass="7322">IQAFIDNIVIYLDDAKDYIQYLDTIFSLFANKNIAFSLAKLYIGYLSVELLSFYVDSLSLTTTI</sequence>
<accession>G2R7L0</accession>
<feature type="non-terminal residue" evidence="1">
    <location>
        <position position="1"/>
    </location>
</feature>
<gene>
    <name evidence="1" type="ORF">THITE_2049609</name>
</gene>
<proteinExistence type="predicted"/>